<protein>
    <submittedName>
        <fullName evidence="2">Uncharacterized protein</fullName>
    </submittedName>
</protein>
<proteinExistence type="predicted"/>
<sequence length="194" mass="20800">MPQTSPVVAKLREELRVPGTKPSELPSAPPVKAPAVDAAGATTAGRVERPSYLSLELSVRSRLESKDPIKMDAAAFEAKGIPAGVRPGTTPPPPTATVSFTGNELVVDFRAAGTEIIKVELPKGNINKEVLLERLKDAIRLLPKALETQPNRIDEIVCTETNCSAVIRGKALEFVPAEQTEHDEHEAPTQVATR</sequence>
<comment type="caution">
    <text evidence="2">The sequence shown here is derived from an EMBL/GenBank/DDBJ whole genome shotgun (WGS) entry which is preliminary data.</text>
</comment>
<evidence type="ECO:0000256" key="1">
    <source>
        <dbReference type="SAM" id="MobiDB-lite"/>
    </source>
</evidence>
<dbReference type="RefSeq" id="WP_272426778.1">
    <property type="nucleotide sequence ID" value="NZ_JAGTJJ010000021.1"/>
</dbReference>
<evidence type="ECO:0000313" key="2">
    <source>
        <dbReference type="EMBL" id="MDC3984491.1"/>
    </source>
</evidence>
<reference evidence="2 3" key="1">
    <citation type="submission" date="2021-04" db="EMBL/GenBank/DDBJ databases">
        <title>Genome analysis of Polyangium sp.</title>
        <authorList>
            <person name="Li Y."/>
            <person name="Wang J."/>
        </authorList>
    </citation>
    <scope>NUCLEOTIDE SEQUENCE [LARGE SCALE GENOMIC DNA]</scope>
    <source>
        <strain evidence="2 3">SDU14</strain>
    </source>
</reference>
<dbReference type="EMBL" id="JAGTJJ010000021">
    <property type="protein sequence ID" value="MDC3984491.1"/>
    <property type="molecule type" value="Genomic_DNA"/>
</dbReference>
<evidence type="ECO:0000313" key="3">
    <source>
        <dbReference type="Proteomes" id="UP001151081"/>
    </source>
</evidence>
<gene>
    <name evidence="2" type="ORF">KEG57_28550</name>
</gene>
<accession>A0A9X3XAJ5</accession>
<feature type="compositionally biased region" description="Low complexity" evidence="1">
    <location>
        <begin position="33"/>
        <end position="44"/>
    </location>
</feature>
<organism evidence="2 3">
    <name type="scientific">Polyangium jinanense</name>
    <dbReference type="NCBI Taxonomy" id="2829994"/>
    <lineage>
        <taxon>Bacteria</taxon>
        <taxon>Pseudomonadati</taxon>
        <taxon>Myxococcota</taxon>
        <taxon>Polyangia</taxon>
        <taxon>Polyangiales</taxon>
        <taxon>Polyangiaceae</taxon>
        <taxon>Polyangium</taxon>
    </lineage>
</organism>
<dbReference type="Proteomes" id="UP001151081">
    <property type="component" value="Unassembled WGS sequence"/>
</dbReference>
<dbReference type="AlphaFoldDB" id="A0A9X3XAJ5"/>
<keyword evidence="3" id="KW-1185">Reference proteome</keyword>
<feature type="region of interest" description="Disordered" evidence="1">
    <location>
        <begin position="1"/>
        <end position="44"/>
    </location>
</feature>
<name>A0A9X3XAJ5_9BACT</name>